<reference evidence="2 5" key="2">
    <citation type="submission" date="2020-10" db="EMBL/GenBank/DDBJ databases">
        <title>Genome sequences of Pseudomonas isolates.</title>
        <authorList>
            <person name="Wessels L."/>
            <person name="Reich F."/>
            <person name="Hammerl J."/>
        </authorList>
    </citation>
    <scope>NUCLEOTIDE SEQUENCE [LARGE SCALE GENOMIC DNA]</scope>
    <source>
        <strain evidence="2 5">20-MO00624-0</strain>
    </source>
</reference>
<proteinExistence type="predicted"/>
<name>A0A2X2FCQ1_PSELU</name>
<dbReference type="EMBL" id="UAUF01000015">
    <property type="protein sequence ID" value="SPZ16570.1"/>
    <property type="molecule type" value="Genomic_DNA"/>
</dbReference>
<dbReference type="AlphaFoldDB" id="A0A2X2FCQ1"/>
<evidence type="ECO:0000313" key="2">
    <source>
        <dbReference type="EMBL" id="MBF8643681.1"/>
    </source>
</evidence>
<dbReference type="RefSeq" id="WP_010798825.1">
    <property type="nucleotide sequence ID" value="NZ_CP053064.1"/>
</dbReference>
<organism evidence="3 4">
    <name type="scientific">Pseudomonas luteola</name>
    <dbReference type="NCBI Taxonomy" id="47886"/>
    <lineage>
        <taxon>Bacteria</taxon>
        <taxon>Pseudomonadati</taxon>
        <taxon>Pseudomonadota</taxon>
        <taxon>Gammaproteobacteria</taxon>
        <taxon>Pseudomonadales</taxon>
        <taxon>Pseudomonadaceae</taxon>
        <taxon>Pseudomonas</taxon>
    </lineage>
</organism>
<feature type="transmembrane region" description="Helical" evidence="1">
    <location>
        <begin position="67"/>
        <end position="91"/>
    </location>
</feature>
<keyword evidence="1" id="KW-1133">Transmembrane helix</keyword>
<sequence>MKKVSTNTLYCGLLGLAFVLHFGLLEQNPQNPIGIKYLTELYLAACLGFSAMFLVGTVGAERKDYSVAFLFCLFSAFTFTFLPALFAELFYGQPLVYGVIEERRVLLCFSVIPLLYLAKHVSAAQFENCILIVALGAVVLSWLCYFEVLPDLRDGMDLDLSRPGRASTGAFALIIGYCLSIYFWGKGKSPIDGSPRSSLRYGLLALVYLATLVFVTQTRQVILLCIIFTFLCLRVKSVKLAVIGGLLVSPFVIDPDLLELFGVNIDFYMQSAQNGATDNVREATIAQIMDHLHEYNWVPSGSLSLMWNDGFKHYFSYYFFLSDVGVIGTLFRFGFLTIAIIPVSFLVYFKVAKRLNPSLDFTLAVFLAHLSIWPLQGIFEYQEGMTALLFVFQALKTFHSQMPNESLSNHPEREPYQLA</sequence>
<keyword evidence="5" id="KW-1185">Reference proteome</keyword>
<feature type="transmembrane region" description="Helical" evidence="1">
    <location>
        <begin position="316"/>
        <end position="349"/>
    </location>
</feature>
<reference evidence="3 4" key="1">
    <citation type="submission" date="2018-06" db="EMBL/GenBank/DDBJ databases">
        <authorList>
            <consortium name="Pathogen Informatics"/>
            <person name="Doyle S."/>
        </authorList>
    </citation>
    <scope>NUCLEOTIDE SEQUENCE [LARGE SCALE GENOMIC DNA]</scope>
    <source>
        <strain evidence="3 4">NCTC11842</strain>
    </source>
</reference>
<dbReference type="Proteomes" id="UP000626180">
    <property type="component" value="Unassembled WGS sequence"/>
</dbReference>
<keyword evidence="1" id="KW-0812">Transmembrane</keyword>
<evidence type="ECO:0000256" key="1">
    <source>
        <dbReference type="SAM" id="Phobius"/>
    </source>
</evidence>
<accession>A0A2X2FCQ1</accession>
<feature type="transmembrane region" description="Helical" evidence="1">
    <location>
        <begin position="130"/>
        <end position="148"/>
    </location>
</feature>
<evidence type="ECO:0000313" key="3">
    <source>
        <dbReference type="EMBL" id="SPZ16570.1"/>
    </source>
</evidence>
<keyword evidence="1" id="KW-0472">Membrane</keyword>
<evidence type="ECO:0000313" key="5">
    <source>
        <dbReference type="Proteomes" id="UP000626180"/>
    </source>
</evidence>
<dbReference type="EMBL" id="JADMCD010000020">
    <property type="protein sequence ID" value="MBF8643681.1"/>
    <property type="molecule type" value="Genomic_DNA"/>
</dbReference>
<protein>
    <submittedName>
        <fullName evidence="3">Uncharacterized protein</fullName>
    </submittedName>
</protein>
<feature type="transmembrane region" description="Helical" evidence="1">
    <location>
        <begin position="41"/>
        <end position="60"/>
    </location>
</feature>
<dbReference type="Proteomes" id="UP000250443">
    <property type="component" value="Unassembled WGS sequence"/>
</dbReference>
<feature type="transmembrane region" description="Helical" evidence="1">
    <location>
        <begin position="168"/>
        <end position="185"/>
    </location>
</feature>
<gene>
    <name evidence="2" type="ORF">IRZ65_23765</name>
    <name evidence="3" type="ORF">NCTC11842_05603</name>
</gene>
<evidence type="ECO:0000313" key="4">
    <source>
        <dbReference type="Proteomes" id="UP000250443"/>
    </source>
</evidence>